<name>A0A835H8P9_9MAGN</name>
<gene>
    <name evidence="1" type="ORF">IFM89_031007</name>
</gene>
<protein>
    <submittedName>
        <fullName evidence="1">Uncharacterized protein</fullName>
    </submittedName>
</protein>
<dbReference type="Proteomes" id="UP000631114">
    <property type="component" value="Unassembled WGS sequence"/>
</dbReference>
<accession>A0A835H8P9</accession>
<reference evidence="1 2" key="1">
    <citation type="submission" date="2020-10" db="EMBL/GenBank/DDBJ databases">
        <title>The Coptis chinensis genome and diversification of protoberbering-type alkaloids.</title>
        <authorList>
            <person name="Wang B."/>
            <person name="Shu S."/>
            <person name="Song C."/>
            <person name="Liu Y."/>
        </authorList>
    </citation>
    <scope>NUCLEOTIDE SEQUENCE [LARGE SCALE GENOMIC DNA]</scope>
    <source>
        <strain evidence="1">HL-2020</strain>
        <tissue evidence="1">Leaf</tissue>
    </source>
</reference>
<proteinExistence type="predicted"/>
<organism evidence="1 2">
    <name type="scientific">Coptis chinensis</name>
    <dbReference type="NCBI Taxonomy" id="261450"/>
    <lineage>
        <taxon>Eukaryota</taxon>
        <taxon>Viridiplantae</taxon>
        <taxon>Streptophyta</taxon>
        <taxon>Embryophyta</taxon>
        <taxon>Tracheophyta</taxon>
        <taxon>Spermatophyta</taxon>
        <taxon>Magnoliopsida</taxon>
        <taxon>Ranunculales</taxon>
        <taxon>Ranunculaceae</taxon>
        <taxon>Coptidoideae</taxon>
        <taxon>Coptis</taxon>
    </lineage>
</organism>
<dbReference type="EMBL" id="JADFTS010000008">
    <property type="protein sequence ID" value="KAF9594405.1"/>
    <property type="molecule type" value="Genomic_DNA"/>
</dbReference>
<dbReference type="AlphaFoldDB" id="A0A835H8P9"/>
<evidence type="ECO:0000313" key="2">
    <source>
        <dbReference type="Proteomes" id="UP000631114"/>
    </source>
</evidence>
<comment type="caution">
    <text evidence="1">The sequence shown here is derived from an EMBL/GenBank/DDBJ whole genome shotgun (WGS) entry which is preliminary data.</text>
</comment>
<sequence length="331" mass="37261">MSNKHDNPNPIVHSTAESCVSPFKVIEIDHDPLIYKVVNPKAKRVLVEVDGVQNVLLCKKPRVISVDSDDEIDPSGETGAGLNDEVSKKLKEVVDHVLNDWADVIATAEVFDEGADMGVGFDVEVDVGGIGSSGDETDRFFSTGDWFGPTVDTNVGYNSYDSSDEEDEDFDPEENVMDEKSEAFVNGLVDEEKHFNEIDEEGDPINSLGKIGSNLFQKEQNQEGVNIPKVGQLNDKKRYRIWCCNEGTIGEECRFGTCGWHAWCSATNDHHTVKLRKFNDTYTCEADKDDKYRQARAPWVVDELEEYVRDHLNSKPVDIYNEIYHRYGHMA</sequence>
<keyword evidence="2" id="KW-1185">Reference proteome</keyword>
<evidence type="ECO:0000313" key="1">
    <source>
        <dbReference type="EMBL" id="KAF9594405.1"/>
    </source>
</evidence>